<dbReference type="Pfam" id="PF25864">
    <property type="entry name" value="Gins15_N"/>
    <property type="match status" value="1"/>
</dbReference>
<evidence type="ECO:0000313" key="3">
    <source>
        <dbReference type="EMBL" id="BDB97913.1"/>
    </source>
</evidence>
<dbReference type="AlphaFoldDB" id="A0AAQ4CQ32"/>
<proteinExistence type="predicted"/>
<dbReference type="EMBL" id="AP025226">
    <property type="protein sequence ID" value="BDB97913.1"/>
    <property type="molecule type" value="Genomic_DNA"/>
</dbReference>
<dbReference type="KEGG" id="scas:SACC_09300"/>
<feature type="domain" description="Gins15 C-terminal" evidence="2">
    <location>
        <begin position="94"/>
        <end position="143"/>
    </location>
</feature>
<organism evidence="3 4">
    <name type="scientific">Saccharolobus caldissimus</name>
    <dbReference type="NCBI Taxonomy" id="1702097"/>
    <lineage>
        <taxon>Archaea</taxon>
        <taxon>Thermoproteota</taxon>
        <taxon>Thermoprotei</taxon>
        <taxon>Sulfolobales</taxon>
        <taxon>Sulfolobaceae</taxon>
        <taxon>Saccharolobus</taxon>
    </lineage>
</organism>
<keyword evidence="4" id="KW-1185">Reference proteome</keyword>
<evidence type="ECO:0000259" key="2">
    <source>
        <dbReference type="Pfam" id="PF25865"/>
    </source>
</evidence>
<dbReference type="InterPro" id="IPR059061">
    <property type="entry name" value="Gins15_N"/>
</dbReference>
<gene>
    <name evidence="3" type="ORF">SACC_09300</name>
</gene>
<evidence type="ECO:0000313" key="4">
    <source>
        <dbReference type="Proteomes" id="UP001319921"/>
    </source>
</evidence>
<name>A0AAQ4CQ32_9CREN</name>
<dbReference type="Pfam" id="PF25865">
    <property type="entry name" value="Gins15_C"/>
    <property type="match status" value="1"/>
</dbReference>
<evidence type="ECO:0000259" key="1">
    <source>
        <dbReference type="Pfam" id="PF25864"/>
    </source>
</evidence>
<dbReference type="InterPro" id="IPR059062">
    <property type="entry name" value="Gins15_C"/>
</dbReference>
<protein>
    <submittedName>
        <fullName evidence="3">Uncharacterized protein</fullName>
    </submittedName>
</protein>
<accession>A0AAQ4CQ32</accession>
<sequence>MLDDIVRRELSQDEMTEINIEELVKYNLILKKSEIMMDSEIKKEELRILSDLAESLFELRLSKFLEGKEAKGFDEYIFDIIKMIKQYYIELFTGKYFINYNKIYCKALKSTIINNYKVDEGDIVLLPMREALPLIIARYLTPYKIDIEEQ</sequence>
<dbReference type="Proteomes" id="UP001319921">
    <property type="component" value="Chromosome"/>
</dbReference>
<dbReference type="RefSeq" id="WP_229571872.1">
    <property type="nucleotide sequence ID" value="NZ_AP025226.1"/>
</dbReference>
<dbReference type="GeneID" id="68865674"/>
<reference evidence="3 4" key="1">
    <citation type="journal article" date="2022" name="Microbiol. Resour. Announc.">
        <title>Complete Genome Sequence of the Hyperthermophilic and Acidophilic Archaeon Saccharolobus caldissimus Strain HS-3T.</title>
        <authorList>
            <person name="Sakai H.D."/>
            <person name="Kurosawa N."/>
        </authorList>
    </citation>
    <scope>NUCLEOTIDE SEQUENCE [LARGE SCALE GENOMIC DNA]</scope>
    <source>
        <strain evidence="3 4">JCM32116</strain>
    </source>
</reference>
<feature type="domain" description="Gins15 N-terminal" evidence="1">
    <location>
        <begin position="1"/>
        <end position="74"/>
    </location>
</feature>